<evidence type="ECO:0000256" key="13">
    <source>
        <dbReference type="ARBA" id="ARBA00023180"/>
    </source>
</evidence>
<dbReference type="PROSITE" id="PS52012">
    <property type="entry name" value="CFEM"/>
    <property type="match status" value="1"/>
</dbReference>
<evidence type="ECO:0000256" key="8">
    <source>
        <dbReference type="ARBA" id="ARBA00022723"/>
    </source>
</evidence>
<feature type="compositionally biased region" description="Low complexity" evidence="16">
    <location>
        <begin position="149"/>
        <end position="179"/>
    </location>
</feature>
<evidence type="ECO:0000256" key="11">
    <source>
        <dbReference type="ARBA" id="ARBA00023136"/>
    </source>
</evidence>
<evidence type="ECO:0000256" key="6">
    <source>
        <dbReference type="ARBA" id="ARBA00022617"/>
    </source>
</evidence>
<feature type="region of interest" description="Disordered" evidence="16">
    <location>
        <begin position="136"/>
        <end position="184"/>
    </location>
</feature>
<keyword evidence="7" id="KW-0336">GPI-anchor</keyword>
<evidence type="ECO:0000256" key="7">
    <source>
        <dbReference type="ARBA" id="ARBA00022622"/>
    </source>
</evidence>
<evidence type="ECO:0000256" key="14">
    <source>
        <dbReference type="ARBA" id="ARBA00023288"/>
    </source>
</evidence>
<keyword evidence="9 17" id="KW-0732">Signal</keyword>
<name>A0AAV9NL34_9EURO</name>
<keyword evidence="10 15" id="KW-0408">Iron</keyword>
<dbReference type="GO" id="GO:0046872">
    <property type="term" value="F:metal ion binding"/>
    <property type="evidence" value="ECO:0007669"/>
    <property type="project" value="UniProtKB-UniRule"/>
</dbReference>
<dbReference type="GO" id="GO:0098552">
    <property type="term" value="C:side of membrane"/>
    <property type="evidence" value="ECO:0007669"/>
    <property type="project" value="UniProtKB-KW"/>
</dbReference>
<evidence type="ECO:0000313" key="20">
    <source>
        <dbReference type="Proteomes" id="UP001358417"/>
    </source>
</evidence>
<feature type="compositionally biased region" description="Polar residues" evidence="16">
    <location>
        <begin position="136"/>
        <end position="148"/>
    </location>
</feature>
<evidence type="ECO:0000256" key="9">
    <source>
        <dbReference type="ARBA" id="ARBA00022729"/>
    </source>
</evidence>
<dbReference type="SMART" id="SM00747">
    <property type="entry name" value="CFEM"/>
    <property type="match status" value="1"/>
</dbReference>
<evidence type="ECO:0000256" key="15">
    <source>
        <dbReference type="PROSITE-ProRule" id="PRU01356"/>
    </source>
</evidence>
<dbReference type="InterPro" id="IPR051735">
    <property type="entry name" value="CFEM_domain"/>
</dbReference>
<dbReference type="GO" id="GO:0005576">
    <property type="term" value="C:extracellular region"/>
    <property type="evidence" value="ECO:0007669"/>
    <property type="project" value="UniProtKB-SubCell"/>
</dbReference>
<keyword evidence="6 15" id="KW-0349">Heme</keyword>
<evidence type="ECO:0000256" key="1">
    <source>
        <dbReference type="ARBA" id="ARBA00004609"/>
    </source>
</evidence>
<feature type="domain" description="CFEM" evidence="18">
    <location>
        <begin position="1"/>
        <end position="111"/>
    </location>
</feature>
<comment type="similarity">
    <text evidence="3">Belongs to the RBT5 family.</text>
</comment>
<keyword evidence="4" id="KW-1003">Cell membrane</keyword>
<dbReference type="PANTHER" id="PTHR37928:SF2">
    <property type="entry name" value="GPI ANCHORED CFEM DOMAIN PROTEIN (AFU_ORTHOLOGUE AFUA_6G10580)"/>
    <property type="match status" value="1"/>
</dbReference>
<comment type="caution">
    <text evidence="15">Lacks conserved residue(s) required for the propagation of feature annotation.</text>
</comment>
<reference evidence="19 20" key="1">
    <citation type="submission" date="2023-08" db="EMBL/GenBank/DDBJ databases">
        <title>Black Yeasts Isolated from many extreme environments.</title>
        <authorList>
            <person name="Coleine C."/>
            <person name="Stajich J.E."/>
            <person name="Selbmann L."/>
        </authorList>
    </citation>
    <scope>NUCLEOTIDE SEQUENCE [LARGE SCALE GENOMIC DNA]</scope>
    <source>
        <strain evidence="19 20">CCFEE 5792</strain>
    </source>
</reference>
<keyword evidence="8 15" id="KW-0479">Metal-binding</keyword>
<evidence type="ECO:0000256" key="4">
    <source>
        <dbReference type="ARBA" id="ARBA00022475"/>
    </source>
</evidence>
<evidence type="ECO:0000256" key="17">
    <source>
        <dbReference type="SAM" id="SignalP"/>
    </source>
</evidence>
<feature type="chain" id="PRO_5043328653" description="CFEM domain-containing protein" evidence="17">
    <location>
        <begin position="21"/>
        <end position="210"/>
    </location>
</feature>
<evidence type="ECO:0000256" key="16">
    <source>
        <dbReference type="SAM" id="MobiDB-lite"/>
    </source>
</evidence>
<keyword evidence="12 15" id="KW-1015">Disulfide bond</keyword>
<keyword evidence="11" id="KW-0472">Membrane</keyword>
<comment type="caution">
    <text evidence="19">The sequence shown here is derived from an EMBL/GenBank/DDBJ whole genome shotgun (WGS) entry which is preliminary data.</text>
</comment>
<keyword evidence="5" id="KW-0964">Secreted</keyword>
<proteinExistence type="inferred from homology"/>
<dbReference type="GO" id="GO:0005886">
    <property type="term" value="C:plasma membrane"/>
    <property type="evidence" value="ECO:0007669"/>
    <property type="project" value="UniProtKB-SubCell"/>
</dbReference>
<dbReference type="RefSeq" id="XP_064710353.1">
    <property type="nucleotide sequence ID" value="XM_064851350.1"/>
</dbReference>
<feature type="compositionally biased region" description="Pro residues" evidence="16">
    <location>
        <begin position="96"/>
        <end position="105"/>
    </location>
</feature>
<dbReference type="PANTHER" id="PTHR37928">
    <property type="entry name" value="CFEM DOMAIN PROTEIN (AFU_ORTHOLOGUE AFUA_6G14090)"/>
    <property type="match status" value="1"/>
</dbReference>
<sequence>MYSKGFSGAAALSGLAMVYAQGMGSLPPCASGAITQALGSTGCALSDTACICASLAFANIGTSIAGACSPEDVNAAIAAGQTICAAAPSVSSTTSSPPPGEPTPDPSVNNDVDVTYTTVSGTLTSTTIIPETTPAVKTTESTSPSTMHGNGTHTGPLTTTGTITVHPSGSGPPTGTGAPRQSTFMGEGATEKVHGLFAGAVGLIGALALV</sequence>
<evidence type="ECO:0000256" key="2">
    <source>
        <dbReference type="ARBA" id="ARBA00004613"/>
    </source>
</evidence>
<dbReference type="Pfam" id="PF05730">
    <property type="entry name" value="CFEM"/>
    <property type="match status" value="1"/>
</dbReference>
<evidence type="ECO:0000259" key="18">
    <source>
        <dbReference type="PROSITE" id="PS52012"/>
    </source>
</evidence>
<dbReference type="Proteomes" id="UP001358417">
    <property type="component" value="Unassembled WGS sequence"/>
</dbReference>
<organism evidence="19 20">
    <name type="scientific">Exophiala bonariae</name>
    <dbReference type="NCBI Taxonomy" id="1690606"/>
    <lineage>
        <taxon>Eukaryota</taxon>
        <taxon>Fungi</taxon>
        <taxon>Dikarya</taxon>
        <taxon>Ascomycota</taxon>
        <taxon>Pezizomycotina</taxon>
        <taxon>Eurotiomycetes</taxon>
        <taxon>Chaetothyriomycetidae</taxon>
        <taxon>Chaetothyriales</taxon>
        <taxon>Herpotrichiellaceae</taxon>
        <taxon>Exophiala</taxon>
    </lineage>
</organism>
<feature type="region of interest" description="Disordered" evidence="16">
    <location>
        <begin position="88"/>
        <end position="111"/>
    </location>
</feature>
<dbReference type="EMBL" id="JAVRRD010000003">
    <property type="protein sequence ID" value="KAK5061256.1"/>
    <property type="molecule type" value="Genomic_DNA"/>
</dbReference>
<evidence type="ECO:0000256" key="3">
    <source>
        <dbReference type="ARBA" id="ARBA00010031"/>
    </source>
</evidence>
<protein>
    <recommendedName>
        <fullName evidence="18">CFEM domain-containing protein</fullName>
    </recommendedName>
</protein>
<gene>
    <name evidence="19" type="ORF">LTR84_007798</name>
</gene>
<evidence type="ECO:0000313" key="19">
    <source>
        <dbReference type="EMBL" id="KAK5061256.1"/>
    </source>
</evidence>
<keyword evidence="20" id="KW-1185">Reference proteome</keyword>
<feature type="signal peptide" evidence="17">
    <location>
        <begin position="1"/>
        <end position="20"/>
    </location>
</feature>
<accession>A0AAV9NL34</accession>
<keyword evidence="14" id="KW-0449">Lipoprotein</keyword>
<feature type="binding site" description="axial binding residue" evidence="15">
    <location>
        <position position="47"/>
    </location>
    <ligand>
        <name>heme</name>
        <dbReference type="ChEBI" id="CHEBI:30413"/>
    </ligand>
    <ligandPart>
        <name>Fe</name>
        <dbReference type="ChEBI" id="CHEBI:18248"/>
    </ligandPart>
</feature>
<evidence type="ECO:0000256" key="5">
    <source>
        <dbReference type="ARBA" id="ARBA00022525"/>
    </source>
</evidence>
<evidence type="ECO:0000256" key="12">
    <source>
        <dbReference type="ARBA" id="ARBA00023157"/>
    </source>
</evidence>
<comment type="subcellular location">
    <subcellularLocation>
        <location evidence="1">Cell membrane</location>
        <topology evidence="1">Lipid-anchor</topology>
        <topology evidence="1">GPI-anchor</topology>
    </subcellularLocation>
    <subcellularLocation>
        <location evidence="2">Secreted</location>
    </subcellularLocation>
</comment>
<dbReference type="GeneID" id="89975963"/>
<keyword evidence="13" id="KW-0325">Glycoprotein</keyword>
<dbReference type="AlphaFoldDB" id="A0AAV9NL34"/>
<dbReference type="InterPro" id="IPR008427">
    <property type="entry name" value="Extracellular_membr_CFEM_dom"/>
</dbReference>
<feature type="disulfide bond" evidence="15">
    <location>
        <begin position="43"/>
        <end position="50"/>
    </location>
</feature>
<evidence type="ECO:0000256" key="10">
    <source>
        <dbReference type="ARBA" id="ARBA00023004"/>
    </source>
</evidence>